<keyword evidence="3" id="KW-1185">Reference proteome</keyword>
<sequence>LKMSPDEGYSAFTPLNSSGGSSFTSMIRDTTVNKMTTSVGLSHSNSSSRSVRPDGFAPDLKSSPQKRSNILRTQSNQRSMRDTALPLSPPSSLDGSSPSSSARSVEEDLSAEFIHISNGLAGIKREVILAEKRASLECRDRSLIQGYGRLVDRLKKEKHVEKKRPPLFHVEDSNFQIESSSGSSSERLHPVASSIENPRDTHFGTRGAASDLLFSPPPPVSTLISSGDVRSTVAEKDIIDRRTEGTQATSGRVQVEMRSMGTNVDLPDEITMKEKKAKKKERVQIVEDYSTESSPERDRVLIRRERSTVERRAQPRQDHLFPSQSFRDCDRVGVMDGMTSLSHSLPLPLPSAISMPFIIQLDRLDYPKERARSVSRERLESRPIVVRERSEERKREIPSVKGEKNYRIAMMKREKEKKAANLFPPVIDIDQLRGRKKCPDATKKTLGSVGVKEAIGDERRREMRRGKSVGVEGINNGNGKKDEKIVKKVAFVSSSHVDGVSHSLAANRQTLLGVIKCNLPSLHGIIREYLNEAAMKERDIVSGLRKYLKNQWTKEQKELEVKLNEYDGLDDGDKKASSLAGEISRLDAILSEINYLVRELGHVITPSTSSSIVNQLRSIHSHLLKCPPLRSED</sequence>
<feature type="compositionally biased region" description="Low complexity" evidence="1">
    <location>
        <begin position="38"/>
        <end position="50"/>
    </location>
</feature>
<feature type="compositionally biased region" description="Polar residues" evidence="1">
    <location>
        <begin position="62"/>
        <end position="78"/>
    </location>
</feature>
<evidence type="ECO:0000313" key="3">
    <source>
        <dbReference type="Proteomes" id="UP001432322"/>
    </source>
</evidence>
<reference evidence="2" key="1">
    <citation type="submission" date="2023-10" db="EMBL/GenBank/DDBJ databases">
        <title>Genome assembly of Pristionchus species.</title>
        <authorList>
            <person name="Yoshida K."/>
            <person name="Sommer R.J."/>
        </authorList>
    </citation>
    <scope>NUCLEOTIDE SEQUENCE</scope>
    <source>
        <strain evidence="2">RS5133</strain>
    </source>
</reference>
<organism evidence="2 3">
    <name type="scientific">Pristionchus fissidentatus</name>
    <dbReference type="NCBI Taxonomy" id="1538716"/>
    <lineage>
        <taxon>Eukaryota</taxon>
        <taxon>Metazoa</taxon>
        <taxon>Ecdysozoa</taxon>
        <taxon>Nematoda</taxon>
        <taxon>Chromadorea</taxon>
        <taxon>Rhabditida</taxon>
        <taxon>Rhabditina</taxon>
        <taxon>Diplogasteromorpha</taxon>
        <taxon>Diplogasteroidea</taxon>
        <taxon>Neodiplogasteridae</taxon>
        <taxon>Pristionchus</taxon>
    </lineage>
</organism>
<feature type="compositionally biased region" description="Polar residues" evidence="1">
    <location>
        <begin position="13"/>
        <end position="37"/>
    </location>
</feature>
<dbReference type="EMBL" id="BTSY01000005">
    <property type="protein sequence ID" value="GMT28431.1"/>
    <property type="molecule type" value="Genomic_DNA"/>
</dbReference>
<comment type="caution">
    <text evidence="2">The sequence shown here is derived from an EMBL/GenBank/DDBJ whole genome shotgun (WGS) entry which is preliminary data.</text>
</comment>
<dbReference type="Proteomes" id="UP001432322">
    <property type="component" value="Unassembled WGS sequence"/>
</dbReference>
<proteinExistence type="predicted"/>
<accession>A0AAV5WC76</accession>
<evidence type="ECO:0000256" key="1">
    <source>
        <dbReference type="SAM" id="MobiDB-lite"/>
    </source>
</evidence>
<protein>
    <submittedName>
        <fullName evidence="2">Uncharacterized protein</fullName>
    </submittedName>
</protein>
<name>A0AAV5WC76_9BILA</name>
<evidence type="ECO:0000313" key="2">
    <source>
        <dbReference type="EMBL" id="GMT28431.1"/>
    </source>
</evidence>
<feature type="non-terminal residue" evidence="2">
    <location>
        <position position="1"/>
    </location>
</feature>
<feature type="compositionally biased region" description="Low complexity" evidence="1">
    <location>
        <begin position="90"/>
        <end position="101"/>
    </location>
</feature>
<gene>
    <name evidence="2" type="ORF">PFISCL1PPCAC_19728</name>
</gene>
<dbReference type="AlphaFoldDB" id="A0AAV5WC76"/>
<feature type="region of interest" description="Disordered" evidence="1">
    <location>
        <begin position="1"/>
        <end position="104"/>
    </location>
</feature>